<name>A0A0A9E929_ARUDO</name>
<reference evidence="1" key="2">
    <citation type="journal article" date="2015" name="Data Brief">
        <title>Shoot transcriptome of the giant reed, Arundo donax.</title>
        <authorList>
            <person name="Barrero R.A."/>
            <person name="Guerrero F.D."/>
            <person name="Moolhuijzen P."/>
            <person name="Goolsby J.A."/>
            <person name="Tidwell J."/>
            <person name="Bellgard S.E."/>
            <person name="Bellgard M.I."/>
        </authorList>
    </citation>
    <scope>NUCLEOTIDE SEQUENCE</scope>
    <source>
        <tissue evidence="1">Shoot tissue taken approximately 20 cm above the soil surface</tissue>
    </source>
</reference>
<organism evidence="1">
    <name type="scientific">Arundo donax</name>
    <name type="common">Giant reed</name>
    <name type="synonym">Donax arundinaceus</name>
    <dbReference type="NCBI Taxonomy" id="35708"/>
    <lineage>
        <taxon>Eukaryota</taxon>
        <taxon>Viridiplantae</taxon>
        <taxon>Streptophyta</taxon>
        <taxon>Embryophyta</taxon>
        <taxon>Tracheophyta</taxon>
        <taxon>Spermatophyta</taxon>
        <taxon>Magnoliopsida</taxon>
        <taxon>Liliopsida</taxon>
        <taxon>Poales</taxon>
        <taxon>Poaceae</taxon>
        <taxon>PACMAD clade</taxon>
        <taxon>Arundinoideae</taxon>
        <taxon>Arundineae</taxon>
        <taxon>Arundo</taxon>
    </lineage>
</organism>
<sequence length="90" mass="9564">MIEEQVGAVFFCSSTLVQNGKNASLAPPVEQFYFLPFGTTPRGAAAGVGAGAVPNAPLVYFRELPHRISLESLLLFSAFGTTSLDSIRES</sequence>
<protein>
    <submittedName>
        <fullName evidence="1">Uncharacterized protein</fullName>
    </submittedName>
</protein>
<accession>A0A0A9E929</accession>
<proteinExistence type="predicted"/>
<evidence type="ECO:0000313" key="1">
    <source>
        <dbReference type="EMBL" id="JAD97259.1"/>
    </source>
</evidence>
<reference evidence="1" key="1">
    <citation type="submission" date="2014-09" db="EMBL/GenBank/DDBJ databases">
        <authorList>
            <person name="Magalhaes I.L.F."/>
            <person name="Oliveira U."/>
            <person name="Santos F.R."/>
            <person name="Vidigal T.H.D.A."/>
            <person name="Brescovit A.D."/>
            <person name="Santos A.J."/>
        </authorList>
    </citation>
    <scope>NUCLEOTIDE SEQUENCE</scope>
    <source>
        <tissue evidence="1">Shoot tissue taken approximately 20 cm above the soil surface</tissue>
    </source>
</reference>
<dbReference type="EMBL" id="GBRH01200636">
    <property type="protein sequence ID" value="JAD97259.1"/>
    <property type="molecule type" value="Transcribed_RNA"/>
</dbReference>
<dbReference type="AlphaFoldDB" id="A0A0A9E929"/>